<accession>A0A4U9D7A4</accession>
<sequence>MLYADRLFTFNLTSITSNETSFTQFATQGLIILHQSAGDTVTDRTSLTRDTTTFNGDVQIQFLNHVDQFQRLTNYHAGSFTTEVLFQRTLVDNDFAAARFDENASCRTFAATSAVVLIFSHCL</sequence>
<dbReference type="EMBL" id="CABDVU010000001">
    <property type="protein sequence ID" value="VTN12078.1"/>
    <property type="molecule type" value="Genomic_DNA"/>
</dbReference>
<name>A0A4U9D7A4_RAOTE</name>
<dbReference type="Proteomes" id="UP000339249">
    <property type="component" value="Unassembled WGS sequence"/>
</dbReference>
<evidence type="ECO:0000313" key="2">
    <source>
        <dbReference type="Proteomes" id="UP000339249"/>
    </source>
</evidence>
<evidence type="ECO:0000313" key="1">
    <source>
        <dbReference type="EMBL" id="VTN12078.1"/>
    </source>
</evidence>
<protein>
    <submittedName>
        <fullName evidence="1">Uncharacterized protein</fullName>
    </submittedName>
</protein>
<proteinExistence type="predicted"/>
<gene>
    <name evidence="1" type="ORF">NCTC9185_04048</name>
</gene>
<reference evidence="1 2" key="1">
    <citation type="submission" date="2019-04" db="EMBL/GenBank/DDBJ databases">
        <authorList>
            <consortium name="Pathogen Informatics"/>
        </authorList>
    </citation>
    <scope>NUCLEOTIDE SEQUENCE [LARGE SCALE GENOMIC DNA]</scope>
    <source>
        <strain evidence="1 2">NCTC9185</strain>
    </source>
</reference>
<dbReference type="AlphaFoldDB" id="A0A4U9D7A4"/>
<organism evidence="1 2">
    <name type="scientific">Raoultella terrigena</name>
    <name type="common">Klebsiella terrigena</name>
    <dbReference type="NCBI Taxonomy" id="577"/>
    <lineage>
        <taxon>Bacteria</taxon>
        <taxon>Pseudomonadati</taxon>
        <taxon>Pseudomonadota</taxon>
        <taxon>Gammaproteobacteria</taxon>
        <taxon>Enterobacterales</taxon>
        <taxon>Enterobacteriaceae</taxon>
        <taxon>Klebsiella/Raoultella group</taxon>
        <taxon>Raoultella</taxon>
    </lineage>
</organism>